<organism evidence="3 4">
    <name type="scientific">Anabaena sphaerica FACHB-251</name>
    <dbReference type="NCBI Taxonomy" id="2692883"/>
    <lineage>
        <taxon>Bacteria</taxon>
        <taxon>Bacillati</taxon>
        <taxon>Cyanobacteriota</taxon>
        <taxon>Cyanophyceae</taxon>
        <taxon>Nostocales</taxon>
        <taxon>Nostocaceae</taxon>
        <taxon>Anabaena</taxon>
    </lineage>
</organism>
<dbReference type="AlphaFoldDB" id="A0A926WHC5"/>
<gene>
    <name evidence="3" type="ORF">H6G06_08360</name>
</gene>
<accession>A0A926WHC5</accession>
<evidence type="ECO:0000313" key="3">
    <source>
        <dbReference type="EMBL" id="MBD2293501.1"/>
    </source>
</evidence>
<keyword evidence="1" id="KW-0472">Membrane</keyword>
<keyword evidence="1" id="KW-0812">Transmembrane</keyword>
<dbReference type="PROSITE" id="PS51782">
    <property type="entry name" value="LYSM"/>
    <property type="match status" value="1"/>
</dbReference>
<evidence type="ECO:0000313" key="4">
    <source>
        <dbReference type="Proteomes" id="UP000662185"/>
    </source>
</evidence>
<keyword evidence="1" id="KW-1133">Transmembrane helix</keyword>
<sequence length="160" mass="17541">MNMKLNCPVCGYKEIEGKTCPNCDTDLSLIRTLQELAPVEKTSIQKKISNWSLLVALLMLIIGIGLGAVGSFILIKGQYNAAIYAPNSTIVNSTETNTQEANIYIVQPGDNLGLIAEKICGKASAWRSIAQANPRLANRRNYFIDVGEKLKVPKCQEKNL</sequence>
<dbReference type="Gene3D" id="3.10.350.10">
    <property type="entry name" value="LysM domain"/>
    <property type="match status" value="1"/>
</dbReference>
<evidence type="ECO:0000256" key="1">
    <source>
        <dbReference type="SAM" id="Phobius"/>
    </source>
</evidence>
<keyword evidence="4" id="KW-1185">Reference proteome</keyword>
<dbReference type="Proteomes" id="UP000662185">
    <property type="component" value="Unassembled WGS sequence"/>
</dbReference>
<comment type="caution">
    <text evidence="3">The sequence shown here is derived from an EMBL/GenBank/DDBJ whole genome shotgun (WGS) entry which is preliminary data.</text>
</comment>
<feature type="domain" description="LysM" evidence="2">
    <location>
        <begin position="102"/>
        <end position="152"/>
    </location>
</feature>
<dbReference type="SMART" id="SM00257">
    <property type="entry name" value="LysM"/>
    <property type="match status" value="1"/>
</dbReference>
<dbReference type="CDD" id="cd00118">
    <property type="entry name" value="LysM"/>
    <property type="match status" value="1"/>
</dbReference>
<dbReference type="InterPro" id="IPR036779">
    <property type="entry name" value="LysM_dom_sf"/>
</dbReference>
<protein>
    <submittedName>
        <fullName evidence="3">LysM peptidoglycan-binding domain-containing protein</fullName>
    </submittedName>
</protein>
<reference evidence="4" key="1">
    <citation type="journal article" date="2020" name="ISME J.">
        <title>Comparative genomics reveals insights into cyanobacterial evolution and habitat adaptation.</title>
        <authorList>
            <person name="Chen M.Y."/>
            <person name="Teng W.K."/>
            <person name="Zhao L."/>
            <person name="Hu C.X."/>
            <person name="Zhou Y.K."/>
            <person name="Han B.P."/>
            <person name="Song L.R."/>
            <person name="Shu W.S."/>
        </authorList>
    </citation>
    <scope>NUCLEOTIDE SEQUENCE [LARGE SCALE GENOMIC DNA]</scope>
    <source>
        <strain evidence="4">FACHB-251</strain>
    </source>
</reference>
<dbReference type="InterPro" id="IPR018392">
    <property type="entry name" value="LysM"/>
</dbReference>
<name>A0A926WHC5_9NOST</name>
<dbReference type="Pfam" id="PF01476">
    <property type="entry name" value="LysM"/>
    <property type="match status" value="1"/>
</dbReference>
<dbReference type="EMBL" id="JACJQU010000003">
    <property type="protein sequence ID" value="MBD2293501.1"/>
    <property type="molecule type" value="Genomic_DNA"/>
</dbReference>
<proteinExistence type="predicted"/>
<dbReference type="RefSeq" id="WP_190558967.1">
    <property type="nucleotide sequence ID" value="NZ_JACJQU010000003.1"/>
</dbReference>
<feature type="transmembrane region" description="Helical" evidence="1">
    <location>
        <begin position="51"/>
        <end position="75"/>
    </location>
</feature>
<evidence type="ECO:0000259" key="2">
    <source>
        <dbReference type="PROSITE" id="PS51782"/>
    </source>
</evidence>